<protein>
    <recommendedName>
        <fullName evidence="6">DUF2188 domain-containing protein</fullName>
    </recommendedName>
</protein>
<proteinExistence type="predicted"/>
<sequence>MMQRVVYTIACQDGVWSVRHHDEFVGAFMQCESAVKFANMIAQRNFEADGKPAAVRLLDGDEAVDIILHGEQDPAAHALAWLRRVSALRKRKDGLSGENAQGDRGHIKRSA</sequence>
<dbReference type="EMBL" id="JROI01000015">
    <property type="protein sequence ID" value="KGI76946.1"/>
    <property type="molecule type" value="Genomic_DNA"/>
</dbReference>
<dbReference type="RefSeq" id="WP_043102663.1">
    <property type="nucleotide sequence ID" value="NZ_JACHET010000001.1"/>
</dbReference>
<organism evidence="2 4">
    <name type="scientific">Oleiagrimonas soli</name>
    <dbReference type="NCBI Taxonomy" id="1543381"/>
    <lineage>
        <taxon>Bacteria</taxon>
        <taxon>Pseudomonadati</taxon>
        <taxon>Pseudomonadota</taxon>
        <taxon>Gammaproteobacteria</taxon>
        <taxon>Lysobacterales</taxon>
        <taxon>Rhodanobacteraceae</taxon>
        <taxon>Oleiagrimonas</taxon>
    </lineage>
</organism>
<gene>
    <name evidence="3" type="ORF">HNQ86_002525</name>
    <name evidence="2" type="ORF">LF63_0113630</name>
</gene>
<evidence type="ECO:0008006" key="6">
    <source>
        <dbReference type="Google" id="ProtNLM"/>
    </source>
</evidence>
<evidence type="ECO:0000313" key="2">
    <source>
        <dbReference type="EMBL" id="KGI76946.1"/>
    </source>
</evidence>
<keyword evidence="4" id="KW-1185">Reference proteome</keyword>
<evidence type="ECO:0000313" key="3">
    <source>
        <dbReference type="EMBL" id="MBB6185180.1"/>
    </source>
</evidence>
<evidence type="ECO:0000313" key="5">
    <source>
        <dbReference type="Proteomes" id="UP000560000"/>
    </source>
</evidence>
<evidence type="ECO:0000313" key="4">
    <source>
        <dbReference type="Proteomes" id="UP000029708"/>
    </source>
</evidence>
<dbReference type="EMBL" id="JACHET010000001">
    <property type="protein sequence ID" value="MBB6185180.1"/>
    <property type="molecule type" value="Genomic_DNA"/>
</dbReference>
<reference evidence="2 4" key="1">
    <citation type="submission" date="2014-09" db="EMBL/GenBank/DDBJ databases">
        <title>Xanthomonadaceae 3.5X direct submission.</title>
        <authorList>
            <person name="Fang T."/>
            <person name="Wang H."/>
        </authorList>
    </citation>
    <scope>NUCLEOTIDE SEQUENCE [LARGE SCALE GENOMIC DNA]</scope>
    <source>
        <strain evidence="2 4">3.5X</strain>
    </source>
</reference>
<evidence type="ECO:0000256" key="1">
    <source>
        <dbReference type="SAM" id="MobiDB-lite"/>
    </source>
</evidence>
<reference evidence="3 5" key="2">
    <citation type="submission" date="2020-08" db="EMBL/GenBank/DDBJ databases">
        <title>Genomic Encyclopedia of Type Strains, Phase IV (KMG-IV): sequencing the most valuable type-strain genomes for metagenomic binning, comparative biology and taxonomic classification.</title>
        <authorList>
            <person name="Goeker M."/>
        </authorList>
    </citation>
    <scope>NUCLEOTIDE SEQUENCE [LARGE SCALE GENOMIC DNA]</scope>
    <source>
        <strain evidence="3 5">DSM 107085</strain>
    </source>
</reference>
<feature type="region of interest" description="Disordered" evidence="1">
    <location>
        <begin position="91"/>
        <end position="111"/>
    </location>
</feature>
<accession>A0A099CTE4</accession>
<dbReference type="OrthoDB" id="7596641at2"/>
<dbReference type="HOGENOM" id="CLU_2155779_0_0_6"/>
<dbReference type="Proteomes" id="UP000560000">
    <property type="component" value="Unassembled WGS sequence"/>
</dbReference>
<dbReference type="AlphaFoldDB" id="A0A099CTE4"/>
<comment type="caution">
    <text evidence="2">The sequence shown here is derived from an EMBL/GenBank/DDBJ whole genome shotgun (WGS) entry which is preliminary data.</text>
</comment>
<name>A0A099CTE4_9GAMM</name>
<dbReference type="Proteomes" id="UP000029708">
    <property type="component" value="Unassembled WGS sequence"/>
</dbReference>